<evidence type="ECO:0000313" key="1">
    <source>
        <dbReference type="EMBL" id="GFO12207.1"/>
    </source>
</evidence>
<comment type="caution">
    <text evidence="1">The sequence shown here is derived from an EMBL/GenBank/DDBJ whole genome shotgun (WGS) entry which is preliminary data.</text>
</comment>
<dbReference type="AlphaFoldDB" id="A0AAV4AYU0"/>
<keyword evidence="2" id="KW-1185">Reference proteome</keyword>
<dbReference type="EMBL" id="BLXT01004375">
    <property type="protein sequence ID" value="GFO12207.1"/>
    <property type="molecule type" value="Genomic_DNA"/>
</dbReference>
<name>A0AAV4AYU0_9GAST</name>
<evidence type="ECO:0000313" key="2">
    <source>
        <dbReference type="Proteomes" id="UP000735302"/>
    </source>
</evidence>
<sequence length="131" mass="14407">MHAGLSPGDIHAGLSPGDIMPLSAIAGKPKHESTTHAAIAGKPQTTPTNQQLDFNVHVLMLAQDAWEQLQQHYVTNVHDACRVIVITRKETSNNYNKPYLTLHQCACDNMFNQPTMPGYHPLTLAPRGEET</sequence>
<proteinExistence type="predicted"/>
<protein>
    <submittedName>
        <fullName evidence="1">Uncharacterized protein</fullName>
    </submittedName>
</protein>
<reference evidence="1 2" key="1">
    <citation type="journal article" date="2021" name="Elife">
        <title>Chloroplast acquisition without the gene transfer in kleptoplastic sea slugs, Plakobranchus ocellatus.</title>
        <authorList>
            <person name="Maeda T."/>
            <person name="Takahashi S."/>
            <person name="Yoshida T."/>
            <person name="Shimamura S."/>
            <person name="Takaki Y."/>
            <person name="Nagai Y."/>
            <person name="Toyoda A."/>
            <person name="Suzuki Y."/>
            <person name="Arimoto A."/>
            <person name="Ishii H."/>
            <person name="Satoh N."/>
            <person name="Nishiyama T."/>
            <person name="Hasebe M."/>
            <person name="Maruyama T."/>
            <person name="Minagawa J."/>
            <person name="Obokata J."/>
            <person name="Shigenobu S."/>
        </authorList>
    </citation>
    <scope>NUCLEOTIDE SEQUENCE [LARGE SCALE GENOMIC DNA]</scope>
</reference>
<dbReference type="Proteomes" id="UP000735302">
    <property type="component" value="Unassembled WGS sequence"/>
</dbReference>
<organism evidence="1 2">
    <name type="scientific">Plakobranchus ocellatus</name>
    <dbReference type="NCBI Taxonomy" id="259542"/>
    <lineage>
        <taxon>Eukaryota</taxon>
        <taxon>Metazoa</taxon>
        <taxon>Spiralia</taxon>
        <taxon>Lophotrochozoa</taxon>
        <taxon>Mollusca</taxon>
        <taxon>Gastropoda</taxon>
        <taxon>Heterobranchia</taxon>
        <taxon>Euthyneura</taxon>
        <taxon>Panpulmonata</taxon>
        <taxon>Sacoglossa</taxon>
        <taxon>Placobranchoidea</taxon>
        <taxon>Plakobranchidae</taxon>
        <taxon>Plakobranchus</taxon>
    </lineage>
</organism>
<accession>A0AAV4AYU0</accession>
<gene>
    <name evidence="1" type="ORF">PoB_003871200</name>
</gene>